<comment type="caution">
    <text evidence="1">The sequence shown here is derived from an EMBL/GenBank/DDBJ whole genome shotgun (WGS) entry which is preliminary data.</text>
</comment>
<name>A0ABV7KY95_9PROT</name>
<evidence type="ECO:0000313" key="1">
    <source>
        <dbReference type="EMBL" id="MFC3226967.1"/>
    </source>
</evidence>
<dbReference type="Proteomes" id="UP001595528">
    <property type="component" value="Unassembled WGS sequence"/>
</dbReference>
<accession>A0ABV7KY95</accession>
<organism evidence="1 2">
    <name type="scientific">Marinibaculum pumilum</name>
    <dbReference type="NCBI Taxonomy" id="1766165"/>
    <lineage>
        <taxon>Bacteria</taxon>
        <taxon>Pseudomonadati</taxon>
        <taxon>Pseudomonadota</taxon>
        <taxon>Alphaproteobacteria</taxon>
        <taxon>Rhodospirillales</taxon>
        <taxon>Rhodospirillaceae</taxon>
        <taxon>Marinibaculum</taxon>
    </lineage>
</organism>
<dbReference type="EMBL" id="JBHRTR010000019">
    <property type="protein sequence ID" value="MFC3226967.1"/>
    <property type="molecule type" value="Genomic_DNA"/>
</dbReference>
<dbReference type="RefSeq" id="WP_379899126.1">
    <property type="nucleotide sequence ID" value="NZ_JBHRTR010000019.1"/>
</dbReference>
<gene>
    <name evidence="1" type="ORF">ACFOGJ_06990</name>
</gene>
<protein>
    <submittedName>
        <fullName evidence="1">Uncharacterized protein</fullName>
    </submittedName>
</protein>
<keyword evidence="2" id="KW-1185">Reference proteome</keyword>
<evidence type="ECO:0000313" key="2">
    <source>
        <dbReference type="Proteomes" id="UP001595528"/>
    </source>
</evidence>
<reference evidence="2" key="1">
    <citation type="journal article" date="2019" name="Int. J. Syst. Evol. Microbiol.">
        <title>The Global Catalogue of Microorganisms (GCM) 10K type strain sequencing project: providing services to taxonomists for standard genome sequencing and annotation.</title>
        <authorList>
            <consortium name="The Broad Institute Genomics Platform"/>
            <consortium name="The Broad Institute Genome Sequencing Center for Infectious Disease"/>
            <person name="Wu L."/>
            <person name="Ma J."/>
        </authorList>
    </citation>
    <scope>NUCLEOTIDE SEQUENCE [LARGE SCALE GENOMIC DNA]</scope>
    <source>
        <strain evidence="2">KCTC 42964</strain>
    </source>
</reference>
<sequence>MRRLTALLALLVVFVLIVGAVFLATWEIPAPTKTVEKPISSERLRQ</sequence>
<proteinExistence type="predicted"/>